<reference evidence="2 3" key="1">
    <citation type="submission" date="2017-06" db="EMBL/GenBank/DDBJ databases">
        <authorList>
            <person name="Kim H.J."/>
            <person name="Triplett B.A."/>
        </authorList>
    </citation>
    <scope>NUCLEOTIDE SEQUENCE [LARGE SCALE GENOMIC DNA]</scope>
    <source>
        <strain evidence="2 3">CGMCC 4.1858</strain>
    </source>
</reference>
<dbReference type="AlphaFoldDB" id="A0A239NSU7"/>
<feature type="compositionally biased region" description="Basic and acidic residues" evidence="1">
    <location>
        <begin position="29"/>
        <end position="42"/>
    </location>
</feature>
<evidence type="ECO:0000313" key="2">
    <source>
        <dbReference type="EMBL" id="SNT57991.1"/>
    </source>
</evidence>
<accession>A0A239NSU7</accession>
<sequence length="57" mass="5985">MATSIHHIGVPGRGRDAGRGTSRHAPRRQPGDRACDRARASDPDGNDIAAVPMEVAP</sequence>
<dbReference type="EMBL" id="FZOF01000047">
    <property type="protein sequence ID" value="SNT57991.1"/>
    <property type="molecule type" value="Genomic_DNA"/>
</dbReference>
<evidence type="ECO:0000256" key="1">
    <source>
        <dbReference type="SAM" id="MobiDB-lite"/>
    </source>
</evidence>
<dbReference type="Proteomes" id="UP000198280">
    <property type="component" value="Unassembled WGS sequence"/>
</dbReference>
<feature type="region of interest" description="Disordered" evidence="1">
    <location>
        <begin position="1"/>
        <end position="57"/>
    </location>
</feature>
<protein>
    <submittedName>
        <fullName evidence="2">Uncharacterized protein</fullName>
    </submittedName>
</protein>
<evidence type="ECO:0000313" key="3">
    <source>
        <dbReference type="Proteomes" id="UP000198280"/>
    </source>
</evidence>
<gene>
    <name evidence="2" type="ORF">SAMN05216252_14718</name>
</gene>
<keyword evidence="3" id="KW-1185">Reference proteome</keyword>
<organism evidence="2 3">
    <name type="scientific">Actinacidiphila glaucinigra</name>
    <dbReference type="NCBI Taxonomy" id="235986"/>
    <lineage>
        <taxon>Bacteria</taxon>
        <taxon>Bacillati</taxon>
        <taxon>Actinomycetota</taxon>
        <taxon>Actinomycetes</taxon>
        <taxon>Kitasatosporales</taxon>
        <taxon>Streptomycetaceae</taxon>
        <taxon>Actinacidiphila</taxon>
    </lineage>
</organism>
<name>A0A239NSU7_9ACTN</name>
<proteinExistence type="predicted"/>